<reference evidence="3" key="1">
    <citation type="submission" date="2023-07" db="EMBL/GenBank/DDBJ databases">
        <authorList>
            <consortium name="AG Swart"/>
            <person name="Singh M."/>
            <person name="Singh A."/>
            <person name="Seah K."/>
            <person name="Emmerich C."/>
        </authorList>
    </citation>
    <scope>NUCLEOTIDE SEQUENCE</scope>
    <source>
        <strain evidence="3">DP1</strain>
    </source>
</reference>
<evidence type="ECO:0000256" key="2">
    <source>
        <dbReference type="SAM" id="MobiDB-lite"/>
    </source>
</evidence>
<feature type="compositionally biased region" description="Polar residues" evidence="2">
    <location>
        <begin position="32"/>
        <end position="42"/>
    </location>
</feature>
<sequence length="446" mass="52364">MSRNNSRKRNSRQKSEERSADKYKDMDFGNKIPNTITSQSDYYGSPMKRNRGRNSNKSTLSFYKHVMRVSRVNGSFGKRRNFRNKGRIRVNTHNPARLPANDFDIDGLDQDLPTIDLMIDYLEKEMPKDDYLDSYGFNMEEMMMHNMKLRDKITDMIKLCKDAILRASNLKKTIITHRTIPQDPELRDKREELKNFQKQNLIAQKYIKGLSQKAMSMEENKKVVSYTNKIQKLNKEVIKLESHKKKLVDSLYNQWKDLTSLNPSSEINSKISKAASKIADYKQANLAAQNELKDLELLHKSIRNEYTKLSKHKNALINKKIALRNNIPQREFDKKSFALQEEYETQKNKHENFKTLMIDRGIKQIDKIFAKEKQCASLEEKILEVKARLVKETERSRRNYEVVRRKRERVKEVRKEGGGKRSGGIGVLEKEEIGIFDCKEVNFKQV</sequence>
<comment type="caution">
    <text evidence="3">The sequence shown here is derived from an EMBL/GenBank/DDBJ whole genome shotgun (WGS) entry which is preliminary data.</text>
</comment>
<evidence type="ECO:0000313" key="4">
    <source>
        <dbReference type="Proteomes" id="UP001295684"/>
    </source>
</evidence>
<evidence type="ECO:0000256" key="1">
    <source>
        <dbReference type="SAM" id="Coils"/>
    </source>
</evidence>
<keyword evidence="1" id="KW-0175">Coiled coil</keyword>
<accession>A0AAD1UER7</accession>
<feature type="coiled-coil region" evidence="1">
    <location>
        <begin position="216"/>
        <end position="305"/>
    </location>
</feature>
<keyword evidence="4" id="KW-1185">Reference proteome</keyword>
<protein>
    <submittedName>
        <fullName evidence="3">Uncharacterized protein</fullName>
    </submittedName>
</protein>
<organism evidence="3 4">
    <name type="scientific">Euplotes crassus</name>
    <dbReference type="NCBI Taxonomy" id="5936"/>
    <lineage>
        <taxon>Eukaryota</taxon>
        <taxon>Sar</taxon>
        <taxon>Alveolata</taxon>
        <taxon>Ciliophora</taxon>
        <taxon>Intramacronucleata</taxon>
        <taxon>Spirotrichea</taxon>
        <taxon>Hypotrichia</taxon>
        <taxon>Euplotida</taxon>
        <taxon>Euplotidae</taxon>
        <taxon>Moneuplotes</taxon>
    </lineage>
</organism>
<dbReference type="EMBL" id="CAMPGE010006388">
    <property type="protein sequence ID" value="CAI2365231.1"/>
    <property type="molecule type" value="Genomic_DNA"/>
</dbReference>
<dbReference type="Proteomes" id="UP001295684">
    <property type="component" value="Unassembled WGS sequence"/>
</dbReference>
<feature type="compositionally biased region" description="Basic residues" evidence="2">
    <location>
        <begin position="1"/>
        <end position="12"/>
    </location>
</feature>
<feature type="region of interest" description="Disordered" evidence="2">
    <location>
        <begin position="1"/>
        <end position="57"/>
    </location>
</feature>
<feature type="compositionally biased region" description="Basic and acidic residues" evidence="2">
    <location>
        <begin position="13"/>
        <end position="28"/>
    </location>
</feature>
<gene>
    <name evidence="3" type="ORF">ECRASSUSDP1_LOCUS6581</name>
</gene>
<proteinExistence type="predicted"/>
<name>A0AAD1UER7_EUPCR</name>
<dbReference type="AlphaFoldDB" id="A0AAD1UER7"/>
<evidence type="ECO:0000313" key="3">
    <source>
        <dbReference type="EMBL" id="CAI2365231.1"/>
    </source>
</evidence>